<proteinExistence type="predicted"/>
<evidence type="ECO:0000313" key="1">
    <source>
        <dbReference type="EMBL" id="MPM27124.1"/>
    </source>
</evidence>
<comment type="caution">
    <text evidence="1">The sequence shown here is derived from an EMBL/GenBank/DDBJ whole genome shotgun (WGS) entry which is preliminary data.</text>
</comment>
<protein>
    <submittedName>
        <fullName evidence="1">Uncharacterized protein</fullName>
    </submittedName>
</protein>
<dbReference type="EMBL" id="VSSQ01004913">
    <property type="protein sequence ID" value="MPM27124.1"/>
    <property type="molecule type" value="Genomic_DNA"/>
</dbReference>
<reference evidence="1" key="1">
    <citation type="submission" date="2019-08" db="EMBL/GenBank/DDBJ databases">
        <authorList>
            <person name="Kucharzyk K."/>
            <person name="Murdoch R.W."/>
            <person name="Higgins S."/>
            <person name="Loffler F."/>
        </authorList>
    </citation>
    <scope>NUCLEOTIDE SEQUENCE</scope>
</reference>
<dbReference type="AlphaFoldDB" id="A0A644YLY5"/>
<sequence length="57" mass="6556">MEYPRGAEPVEFSVSKHMKKCFETPELAFYRQELAQYAKIMPKQGLTGTITINIMTT</sequence>
<accession>A0A644YLY5</accession>
<gene>
    <name evidence="1" type="ORF">SDC9_73629</name>
</gene>
<organism evidence="1">
    <name type="scientific">bioreactor metagenome</name>
    <dbReference type="NCBI Taxonomy" id="1076179"/>
    <lineage>
        <taxon>unclassified sequences</taxon>
        <taxon>metagenomes</taxon>
        <taxon>ecological metagenomes</taxon>
    </lineage>
</organism>
<name>A0A644YLY5_9ZZZZ</name>